<dbReference type="KEGG" id="fgu:SD28_07145"/>
<dbReference type="EMBL" id="CP010427">
    <property type="protein sequence ID" value="AJC49406.1"/>
    <property type="molecule type" value="Genomic_DNA"/>
</dbReference>
<dbReference type="AlphaFoldDB" id="A0A0A8EB61"/>
<evidence type="ECO:0000313" key="1">
    <source>
        <dbReference type="EMBL" id="AJC49406.1"/>
    </source>
</evidence>
<organism evidence="1 2">
    <name type="scientific">Allofrancisella guangzhouensis</name>
    <dbReference type="NCBI Taxonomy" id="594679"/>
    <lineage>
        <taxon>Bacteria</taxon>
        <taxon>Pseudomonadati</taxon>
        <taxon>Pseudomonadota</taxon>
        <taxon>Gammaproteobacteria</taxon>
        <taxon>Thiotrichales</taxon>
        <taxon>Francisellaceae</taxon>
        <taxon>Allofrancisella</taxon>
    </lineage>
</organism>
<name>A0A0A8EB61_9GAMM</name>
<dbReference type="RefSeq" id="WP_039125441.1">
    <property type="nucleotide sequence ID" value="NZ_CP010427.1"/>
</dbReference>
<dbReference type="Proteomes" id="UP000031104">
    <property type="component" value="Chromosome"/>
</dbReference>
<accession>A0A0A8EB61</accession>
<keyword evidence="2" id="KW-1185">Reference proteome</keyword>
<proteinExistence type="predicted"/>
<evidence type="ECO:0000313" key="2">
    <source>
        <dbReference type="Proteomes" id="UP000031104"/>
    </source>
</evidence>
<dbReference type="OrthoDB" id="5606367at2"/>
<sequence length="604" mass="70340">MNYITDWWENKLPILEQIKIGACTFDIQCMLLQDDGYKFILGRGNRQPRIWYKSKSESCWRVFTGFRSGGGIQKGDEYNEDYRGSGYVFECMVISKLDEKFDNIFTIAEKQNKIEKPDRLYLLITQYKLNNSNLFKYLVAEEDEQEEQVEQAKVALDYSLEVKLSRPMKDANELPSKFLGIFQQGDNFSQIGNVEIQTDYRGELLGAVYLKDYYNLFSAALRAVHVDHRRSHHDALNEDIDIDTYQFEYNGKMYCYEIAKTLKKLPHYYTKNNQRLKIDAKVVWVRTLYQLDNNEVSSFGNYKVIPIEMAGLVQKPCDYEQQVANVYKNEIEKQDLVGNKYVLLSVINEVTSPIIQQYKLINNEPLLSGNSEPMLNGLKFTYTYTTEPSSQLRQLNRPFLLLGANIFKPPVIQPQQIIINVDYEVISDKLRACIIEGVMRYKALWEMRNINKKAVEYKKNEKKFKLGHHGDTGIRRAVALLQCVTKATDLKEVDNYLISCFKDNNIGNEKHIFRAIKSEPYSLFTLVNLSVLHILKSFKFDWQYNGDLKYIPLIHALYSRFSEDDIQAGLDKFVNCVEPVSSKYLDFVKKIDTKSKLPVQELII</sequence>
<protein>
    <submittedName>
        <fullName evidence="1">Uncharacterized protein</fullName>
    </submittedName>
</protein>
<gene>
    <name evidence="1" type="ORF">SD28_07145</name>
</gene>
<reference evidence="1 2" key="1">
    <citation type="submission" date="2014-12" db="EMBL/GenBank/DDBJ databases">
        <title>Complete genome sequence of Francisella guanzhouensis strain 08HL01032 isolated from air-conditioning system in China.</title>
        <authorList>
            <person name="Svensson D."/>
            <person name="Ohrman C."/>
            <person name="Backman S."/>
            <person name="Karlsson E."/>
            <person name="Nilsson E."/>
            <person name="Bystrom M."/>
            <person name="Larkeryd A."/>
            <person name="Stenberg P."/>
            <person name="Scholtz H.C."/>
            <person name="Forsman M."/>
            <person name="Sjodin A."/>
        </authorList>
    </citation>
    <scope>NUCLEOTIDE SEQUENCE [LARGE SCALE GENOMIC DNA]</scope>
    <source>
        <strain evidence="1 2">08HL01032</strain>
    </source>
</reference>
<dbReference type="HOGENOM" id="CLU_451826_0_0_6"/>